<protein>
    <recommendedName>
        <fullName evidence="2">YcdB/YcdC repeated domain-containing protein</fullName>
    </recommendedName>
</protein>
<feature type="signal peptide" evidence="1">
    <location>
        <begin position="1"/>
        <end position="24"/>
    </location>
</feature>
<dbReference type="Pfam" id="PF16244">
    <property type="entry name" value="DUF4901"/>
    <property type="match status" value="1"/>
</dbReference>
<proteinExistence type="predicted"/>
<evidence type="ECO:0000313" key="4">
    <source>
        <dbReference type="Proteomes" id="UP000561326"/>
    </source>
</evidence>
<gene>
    <name evidence="3" type="ORF">HF838_16440</name>
</gene>
<comment type="caution">
    <text evidence="3">The sequence shown here is derived from an EMBL/GenBank/DDBJ whole genome shotgun (WGS) entry which is preliminary data.</text>
</comment>
<sequence>MKHSLSLVALLLVASVVPATSVLALDTQSLVSSETKEMTKDLVPIPPVVQKTMDRLFSLQPELKKLHIITSTNREDNQHFRVYLNDRTEEEIESGKEGMSAHLEFDEKTGELLSFNISAAAWASDKLPSLQLTYDTADKFLTQWLGREGRKQFGKPVSYGSGGSASYHEDGTITAWRERDVEFPLILNGIPVESDIGPRIGVNSFGYVTSYAYTPIDLEKVTVPKPDTALPVEEIKQKIITADSIGLNYVEAQPEKYGSNWNDAKMKPALLYQIQLLGYYQPQTGQPIDTLSGTVKKQESITSTALKKITLQPKGQPLIVHSEDEAKQMLSKLFGNKVAVGDLRIENSPFFAQDEVSSQQVYEFSTEDHKTRATVITDKKTGQVQHARLRGDTEQKSAPIKVTEEQAFAVARDFVETYAGPTATQLASLDVISEEPEIPAWVDKSKLPEVSSEHFSEVHVFFFVELYQGIPVQDRMYQVSVDNRTGDIVSFHFPVPQEKLNLPDSKHIVTKEQALSAFLNHKSMKLQYIWPRYMDQRAPAPFLVYTWDYAEGLGYVDALTGNYIIIPSEQGKE</sequence>
<dbReference type="InterPro" id="IPR032599">
    <property type="entry name" value="YcdB/YcdC_rep_domain"/>
</dbReference>
<evidence type="ECO:0000256" key="1">
    <source>
        <dbReference type="SAM" id="SignalP"/>
    </source>
</evidence>
<feature type="chain" id="PRO_5032842895" description="YcdB/YcdC repeated domain-containing protein" evidence="1">
    <location>
        <begin position="25"/>
        <end position="573"/>
    </location>
</feature>
<dbReference type="RefSeq" id="WP_168975790.1">
    <property type="nucleotide sequence ID" value="NZ_JABAGO010000035.1"/>
</dbReference>
<reference evidence="3 4" key="1">
    <citation type="submission" date="2020-04" db="EMBL/GenBank/DDBJ databases">
        <authorList>
            <person name="Hitch T.C.A."/>
            <person name="Wylensek D."/>
            <person name="Clavel T."/>
        </authorList>
    </citation>
    <scope>NUCLEOTIDE SEQUENCE [LARGE SCALE GENOMIC DNA]</scope>
    <source>
        <strain evidence="3 4">WB01_D5_05</strain>
    </source>
</reference>
<evidence type="ECO:0000313" key="3">
    <source>
        <dbReference type="EMBL" id="NME99824.1"/>
    </source>
</evidence>
<dbReference type="Proteomes" id="UP000561326">
    <property type="component" value="Unassembled WGS sequence"/>
</dbReference>
<accession>A0A848CQX1</accession>
<feature type="domain" description="YcdB/YcdC repeated" evidence="2">
    <location>
        <begin position="366"/>
        <end position="493"/>
    </location>
</feature>
<dbReference type="EMBL" id="JABAGO010000035">
    <property type="protein sequence ID" value="NME99824.1"/>
    <property type="molecule type" value="Genomic_DNA"/>
</dbReference>
<keyword evidence="1" id="KW-0732">Signal</keyword>
<name>A0A848CQX1_ANEAE</name>
<dbReference type="AlphaFoldDB" id="A0A848CQX1"/>
<evidence type="ECO:0000259" key="2">
    <source>
        <dbReference type="Pfam" id="PF16244"/>
    </source>
</evidence>
<organism evidence="3 4">
    <name type="scientific">Aneurinibacillus aneurinilyticus</name>
    <name type="common">Bacillus aneurinolyticus</name>
    <dbReference type="NCBI Taxonomy" id="1391"/>
    <lineage>
        <taxon>Bacteria</taxon>
        <taxon>Bacillati</taxon>
        <taxon>Bacillota</taxon>
        <taxon>Bacilli</taxon>
        <taxon>Bacillales</taxon>
        <taxon>Paenibacillaceae</taxon>
        <taxon>Aneurinibacillus group</taxon>
        <taxon>Aneurinibacillus</taxon>
    </lineage>
</organism>